<dbReference type="Gene3D" id="1.10.3210.10">
    <property type="entry name" value="Hypothetical protein af1432"/>
    <property type="match status" value="1"/>
</dbReference>
<dbReference type="InterPro" id="IPR001789">
    <property type="entry name" value="Sig_transdc_resp-reg_receiver"/>
</dbReference>
<sequence length="661" mass="75579">MDSDYKITMEQAETEMACYRKVFDDVWLYDEAAVDALKKEDDCGEEQHPTHQCMGHVAVDAFYKKEELSKLEFIGDDIYQIMAKYLEIDGKPYVMELLKSMDKNYLVAQGDRDRLIRSLSGYNERLYSDVLTKVYNRRYFEEELKNQKGPAGIAMIDLDDFKLHNDTYGHKAGDMALATVTQVISRYIRKTDILVRYGGDEFLLIIPNVKEAEFTHRLQEILDRIHAATIPGYARIQLSVSIGGTIASADETIESVVGRADRFMYQAKTHKNLVVTETNEIRNQDEDGTEVDRNELKQQILIVDDSELNREILAEILHPDFKTMEACSGEECLSMLRQYGAGISLVLLDIVMPGMDGFAVLDEMNRNHWLEDIPVIMISSEETESYIRRAYEMGVSDYISRPFDSKVVYRRVYNTIKLYVKQRYLITLVTDQIREKEKNSQILVDILSHIVEFRNGESGLHVQHIKTLTGLLLERLVQKTDKYHLQWSDQYMITVASALHDIGKVGIDEKILNKPGRLTKEEFEEMKKHTLIGASMLKSLGVYQDEELVKVAYQICRWHHERYDGKGYPDGLKGEEIPISAQVVSVADVYDALTSERVYKKAFTHENAMEMILAGECGTFNPLLLECLKDIAGNIPVEMAKAAEQPTYSQGSHAGKLLESI</sequence>
<evidence type="ECO:0000256" key="1">
    <source>
        <dbReference type="ARBA" id="ARBA00018672"/>
    </source>
</evidence>
<feature type="domain" description="HD-GYP" evidence="6">
    <location>
        <begin position="436"/>
        <end position="644"/>
    </location>
</feature>
<dbReference type="InterPro" id="IPR043128">
    <property type="entry name" value="Rev_trsase/Diguanyl_cyclase"/>
</dbReference>
<organism evidence="7 8">
    <name type="scientific">Blautia segnis</name>
    <dbReference type="NCBI Taxonomy" id="2763030"/>
    <lineage>
        <taxon>Bacteria</taxon>
        <taxon>Bacillati</taxon>
        <taxon>Bacillota</taxon>
        <taxon>Clostridia</taxon>
        <taxon>Lachnospirales</taxon>
        <taxon>Lachnospiraceae</taxon>
        <taxon>Blautia</taxon>
    </lineage>
</organism>
<dbReference type="NCBIfam" id="TIGR00254">
    <property type="entry name" value="GGDEF"/>
    <property type="match status" value="1"/>
</dbReference>
<dbReference type="SMART" id="SM00448">
    <property type="entry name" value="REC"/>
    <property type="match status" value="1"/>
</dbReference>
<dbReference type="GO" id="GO:0000160">
    <property type="term" value="P:phosphorelay signal transduction system"/>
    <property type="evidence" value="ECO:0007669"/>
    <property type="project" value="InterPro"/>
</dbReference>
<dbReference type="InterPro" id="IPR000160">
    <property type="entry name" value="GGDEF_dom"/>
</dbReference>
<dbReference type="Gene3D" id="3.40.50.2300">
    <property type="match status" value="1"/>
</dbReference>
<feature type="modified residue" description="4-aspartylphosphate" evidence="3">
    <location>
        <position position="349"/>
    </location>
</feature>
<comment type="function">
    <text evidence="2">May play the central regulatory role in sporulation. It may be an element of the effector pathway responsible for the activation of sporulation genes in response to nutritional stress. Spo0A may act in concert with spo0H (a sigma factor) to control the expression of some genes that are critical to the sporulation process.</text>
</comment>
<proteinExistence type="predicted"/>
<dbReference type="PANTHER" id="PTHR45228">
    <property type="entry name" value="CYCLIC DI-GMP PHOSPHODIESTERASE TM_0186-RELATED"/>
    <property type="match status" value="1"/>
</dbReference>
<dbReference type="InterPro" id="IPR052020">
    <property type="entry name" value="Cyclic_di-GMP/3'3'-cGAMP_PDE"/>
</dbReference>
<dbReference type="InterPro" id="IPR029787">
    <property type="entry name" value="Nucleotide_cyclase"/>
</dbReference>
<evidence type="ECO:0000259" key="5">
    <source>
        <dbReference type="PROSITE" id="PS50887"/>
    </source>
</evidence>
<protein>
    <recommendedName>
        <fullName evidence="1">Stage 0 sporulation protein A homolog</fullName>
    </recommendedName>
</protein>
<dbReference type="CDD" id="cd01949">
    <property type="entry name" value="GGDEF"/>
    <property type="match status" value="1"/>
</dbReference>
<keyword evidence="3" id="KW-0597">Phosphoprotein</keyword>
<evidence type="ECO:0000256" key="3">
    <source>
        <dbReference type="PROSITE-ProRule" id="PRU00169"/>
    </source>
</evidence>
<feature type="domain" description="Response regulatory" evidence="4">
    <location>
        <begin position="299"/>
        <end position="416"/>
    </location>
</feature>
<dbReference type="SUPFAM" id="SSF52172">
    <property type="entry name" value="CheY-like"/>
    <property type="match status" value="1"/>
</dbReference>
<dbReference type="PROSITE" id="PS50110">
    <property type="entry name" value="RESPONSE_REGULATORY"/>
    <property type="match status" value="1"/>
</dbReference>
<dbReference type="PANTHER" id="PTHR45228:SF4">
    <property type="entry name" value="LIPOPROTEIN"/>
    <property type="match status" value="1"/>
</dbReference>
<evidence type="ECO:0000313" key="8">
    <source>
        <dbReference type="Proteomes" id="UP000652847"/>
    </source>
</evidence>
<evidence type="ECO:0000259" key="4">
    <source>
        <dbReference type="PROSITE" id="PS50110"/>
    </source>
</evidence>
<reference evidence="7 8" key="1">
    <citation type="submission" date="2020-08" db="EMBL/GenBank/DDBJ databases">
        <title>Genome public.</title>
        <authorList>
            <person name="Liu C."/>
            <person name="Sun Q."/>
        </authorList>
    </citation>
    <scope>NUCLEOTIDE SEQUENCE [LARGE SCALE GENOMIC DNA]</scope>
    <source>
        <strain evidence="7 8">BX17</strain>
    </source>
</reference>
<dbReference type="Pfam" id="PF13487">
    <property type="entry name" value="HD_5"/>
    <property type="match status" value="1"/>
</dbReference>
<name>A0A8I0A842_9FIRM</name>
<dbReference type="PROSITE" id="PS51832">
    <property type="entry name" value="HD_GYP"/>
    <property type="match status" value="1"/>
</dbReference>
<dbReference type="SUPFAM" id="SSF55073">
    <property type="entry name" value="Nucleotide cyclase"/>
    <property type="match status" value="1"/>
</dbReference>
<dbReference type="Proteomes" id="UP000652847">
    <property type="component" value="Unassembled WGS sequence"/>
</dbReference>
<dbReference type="RefSeq" id="WP_173767081.1">
    <property type="nucleotide sequence ID" value="NZ_JACOOT010000009.1"/>
</dbReference>
<dbReference type="Pfam" id="PF00990">
    <property type="entry name" value="GGDEF"/>
    <property type="match status" value="1"/>
</dbReference>
<dbReference type="Gene3D" id="3.30.70.270">
    <property type="match status" value="1"/>
</dbReference>
<keyword evidence="8" id="KW-1185">Reference proteome</keyword>
<evidence type="ECO:0000256" key="2">
    <source>
        <dbReference type="ARBA" id="ARBA00024867"/>
    </source>
</evidence>
<dbReference type="Pfam" id="PF00072">
    <property type="entry name" value="Response_reg"/>
    <property type="match status" value="1"/>
</dbReference>
<comment type="caution">
    <text evidence="7">The sequence shown here is derived from an EMBL/GenBank/DDBJ whole genome shotgun (WGS) entry which is preliminary data.</text>
</comment>
<dbReference type="InterPro" id="IPR003607">
    <property type="entry name" value="HD/PDEase_dom"/>
</dbReference>
<evidence type="ECO:0000313" key="7">
    <source>
        <dbReference type="EMBL" id="MBC5650229.1"/>
    </source>
</evidence>
<dbReference type="SUPFAM" id="SSF109604">
    <property type="entry name" value="HD-domain/PDEase-like"/>
    <property type="match status" value="1"/>
</dbReference>
<dbReference type="InterPro" id="IPR037522">
    <property type="entry name" value="HD_GYP_dom"/>
</dbReference>
<dbReference type="AlphaFoldDB" id="A0A8I0A842"/>
<dbReference type="CDD" id="cd00077">
    <property type="entry name" value="HDc"/>
    <property type="match status" value="1"/>
</dbReference>
<accession>A0A8I0A842</accession>
<feature type="domain" description="GGDEF" evidence="5">
    <location>
        <begin position="149"/>
        <end position="279"/>
    </location>
</feature>
<dbReference type="EMBL" id="JACOOT010000009">
    <property type="protein sequence ID" value="MBC5650229.1"/>
    <property type="molecule type" value="Genomic_DNA"/>
</dbReference>
<dbReference type="PROSITE" id="PS50887">
    <property type="entry name" value="GGDEF"/>
    <property type="match status" value="1"/>
</dbReference>
<dbReference type="InterPro" id="IPR011006">
    <property type="entry name" value="CheY-like_superfamily"/>
</dbReference>
<dbReference type="SMART" id="SM00267">
    <property type="entry name" value="GGDEF"/>
    <property type="match status" value="1"/>
</dbReference>
<evidence type="ECO:0000259" key="6">
    <source>
        <dbReference type="PROSITE" id="PS51832"/>
    </source>
</evidence>
<gene>
    <name evidence="7" type="ORF">H8S54_03615</name>
</gene>